<keyword evidence="12" id="KW-1185">Reference proteome</keyword>
<dbReference type="VEuPathDB" id="VectorBase:PPAPM1_011094"/>
<reference evidence="11" key="1">
    <citation type="submission" date="2022-08" db="UniProtKB">
        <authorList>
            <consortium name="EnsemblMetazoa"/>
        </authorList>
    </citation>
    <scope>IDENTIFICATION</scope>
    <source>
        <strain evidence="11">Israel</strain>
    </source>
</reference>
<feature type="disulfide bond" evidence="10">
    <location>
        <begin position="56"/>
        <end position="68"/>
    </location>
</feature>
<dbReference type="GO" id="GO:0012505">
    <property type="term" value="C:endomembrane system"/>
    <property type="evidence" value="ECO:0007669"/>
    <property type="project" value="UniProtKB-SubCell"/>
</dbReference>
<evidence type="ECO:0000256" key="1">
    <source>
        <dbReference type="ARBA" id="ARBA00004167"/>
    </source>
</evidence>
<evidence type="ECO:0000256" key="3">
    <source>
        <dbReference type="ARBA" id="ARBA00022692"/>
    </source>
</evidence>
<evidence type="ECO:0000256" key="2">
    <source>
        <dbReference type="ARBA" id="ARBA00004308"/>
    </source>
</evidence>
<keyword evidence="3" id="KW-0812">Transmembrane</keyword>
<dbReference type="InterPro" id="IPR002172">
    <property type="entry name" value="LDrepeatLR_classA_rpt"/>
</dbReference>
<dbReference type="InterPro" id="IPR050685">
    <property type="entry name" value="LDLR"/>
</dbReference>
<dbReference type="EMBL" id="AJVK01022493">
    <property type="status" value="NOT_ANNOTATED_CDS"/>
    <property type="molecule type" value="Genomic_DNA"/>
</dbReference>
<dbReference type="AlphaFoldDB" id="A0A1B0D1Z7"/>
<keyword evidence="9" id="KW-0325">Glycoprotein</keyword>
<name>A0A1B0D1Z7_PHLPP</name>
<evidence type="ECO:0000313" key="11">
    <source>
        <dbReference type="EnsemblMetazoa" id="PPAI001370-PA"/>
    </source>
</evidence>
<evidence type="ECO:0000256" key="7">
    <source>
        <dbReference type="ARBA" id="ARBA00023136"/>
    </source>
</evidence>
<dbReference type="SUPFAM" id="SSF57424">
    <property type="entry name" value="LDL receptor-like module"/>
    <property type="match status" value="2"/>
</dbReference>
<dbReference type="PANTHER" id="PTHR24270">
    <property type="entry name" value="LOW-DENSITY LIPOPROTEIN RECEPTOR-RELATED"/>
    <property type="match status" value="1"/>
</dbReference>
<dbReference type="SMART" id="SM00192">
    <property type="entry name" value="LDLa"/>
    <property type="match status" value="2"/>
</dbReference>
<proteinExistence type="predicted"/>
<evidence type="ECO:0000256" key="10">
    <source>
        <dbReference type="PROSITE-ProRule" id="PRU00124"/>
    </source>
</evidence>
<sequence>MSKYYGGGIDYEVHVCSADEFTCKNSTTDCIPLSWMCDLNQDCFDGSDEAGCKNNCTDDKFRCKNGRCIPKHWKCDQERDCSDGSDEDVDVCQKITMII</sequence>
<evidence type="ECO:0000256" key="4">
    <source>
        <dbReference type="ARBA" id="ARBA00022729"/>
    </source>
</evidence>
<dbReference type="FunFam" id="4.10.400.10:FF:000002">
    <property type="entry name" value="Low-density lipoprotein receptor-related protein 1"/>
    <property type="match status" value="2"/>
</dbReference>
<comment type="caution">
    <text evidence="10">Lacks conserved residue(s) required for the propagation of feature annotation.</text>
</comment>
<dbReference type="InterPro" id="IPR023415">
    <property type="entry name" value="LDLR_class-A_CS"/>
</dbReference>
<evidence type="ECO:0000256" key="8">
    <source>
        <dbReference type="ARBA" id="ARBA00023157"/>
    </source>
</evidence>
<evidence type="ECO:0000256" key="9">
    <source>
        <dbReference type="ARBA" id="ARBA00023180"/>
    </source>
</evidence>
<dbReference type="Pfam" id="PF00057">
    <property type="entry name" value="Ldl_recept_a"/>
    <property type="match status" value="2"/>
</dbReference>
<dbReference type="InterPro" id="IPR036055">
    <property type="entry name" value="LDL_receptor-like_sf"/>
</dbReference>
<keyword evidence="4" id="KW-0732">Signal</keyword>
<keyword evidence="5" id="KW-0677">Repeat</keyword>
<dbReference type="EMBL" id="AJVK01022492">
    <property type="status" value="NOT_ANNOTATED_CDS"/>
    <property type="molecule type" value="Genomic_DNA"/>
</dbReference>
<dbReference type="GO" id="GO:0005886">
    <property type="term" value="C:plasma membrane"/>
    <property type="evidence" value="ECO:0007669"/>
    <property type="project" value="TreeGrafter"/>
</dbReference>
<evidence type="ECO:0000313" key="12">
    <source>
        <dbReference type="Proteomes" id="UP000092462"/>
    </source>
</evidence>
<organism evidence="11 12">
    <name type="scientific">Phlebotomus papatasi</name>
    <name type="common">Sandfly</name>
    <dbReference type="NCBI Taxonomy" id="29031"/>
    <lineage>
        <taxon>Eukaryota</taxon>
        <taxon>Metazoa</taxon>
        <taxon>Ecdysozoa</taxon>
        <taxon>Arthropoda</taxon>
        <taxon>Hexapoda</taxon>
        <taxon>Insecta</taxon>
        <taxon>Pterygota</taxon>
        <taxon>Neoptera</taxon>
        <taxon>Endopterygota</taxon>
        <taxon>Diptera</taxon>
        <taxon>Nematocera</taxon>
        <taxon>Psychodoidea</taxon>
        <taxon>Psychodidae</taxon>
        <taxon>Phlebotomus</taxon>
        <taxon>Phlebotomus</taxon>
    </lineage>
</organism>
<dbReference type="GO" id="GO:0016192">
    <property type="term" value="P:vesicle-mediated transport"/>
    <property type="evidence" value="ECO:0007669"/>
    <property type="project" value="UniProtKB-ARBA"/>
</dbReference>
<dbReference type="Proteomes" id="UP000092462">
    <property type="component" value="Unassembled WGS sequence"/>
</dbReference>
<comment type="subcellular location">
    <subcellularLocation>
        <location evidence="2">Endomembrane system</location>
    </subcellularLocation>
    <subcellularLocation>
        <location evidence="1">Membrane</location>
        <topology evidence="1">Single-pass membrane protein</topology>
    </subcellularLocation>
</comment>
<dbReference type="VEuPathDB" id="VectorBase:PPAI001370"/>
<keyword evidence="8 10" id="KW-1015">Disulfide bond</keyword>
<dbReference type="EnsemblMetazoa" id="PPAI001370-RA">
    <property type="protein sequence ID" value="PPAI001370-PA"/>
    <property type="gene ID" value="PPAI001370"/>
</dbReference>
<feature type="disulfide bond" evidence="10">
    <location>
        <begin position="37"/>
        <end position="52"/>
    </location>
</feature>
<dbReference type="Gene3D" id="4.10.400.10">
    <property type="entry name" value="Low-density Lipoprotein Receptor"/>
    <property type="match status" value="2"/>
</dbReference>
<evidence type="ECO:0000256" key="6">
    <source>
        <dbReference type="ARBA" id="ARBA00022989"/>
    </source>
</evidence>
<dbReference type="PROSITE" id="PS50068">
    <property type="entry name" value="LDLRA_2"/>
    <property type="match status" value="2"/>
</dbReference>
<protein>
    <submittedName>
        <fullName evidence="11">Uncharacterized protein</fullName>
    </submittedName>
</protein>
<dbReference type="CDD" id="cd00112">
    <property type="entry name" value="LDLa"/>
    <property type="match status" value="2"/>
</dbReference>
<feature type="disulfide bond" evidence="10">
    <location>
        <begin position="63"/>
        <end position="81"/>
    </location>
</feature>
<dbReference type="PRINTS" id="PR00261">
    <property type="entry name" value="LDLRECEPTOR"/>
</dbReference>
<evidence type="ECO:0000256" key="5">
    <source>
        <dbReference type="ARBA" id="ARBA00022737"/>
    </source>
</evidence>
<accession>A0A1B0D1Z7</accession>
<dbReference type="EMBL" id="AJVK01022494">
    <property type="status" value="NOT_ANNOTATED_CDS"/>
    <property type="molecule type" value="Genomic_DNA"/>
</dbReference>
<keyword evidence="6" id="KW-1133">Transmembrane helix</keyword>
<dbReference type="PROSITE" id="PS01209">
    <property type="entry name" value="LDLRA_1"/>
    <property type="match status" value="1"/>
</dbReference>
<keyword evidence="7" id="KW-0472">Membrane</keyword>